<dbReference type="Pfam" id="PF00107">
    <property type="entry name" value="ADH_zinc_N"/>
    <property type="match status" value="1"/>
</dbReference>
<protein>
    <recommendedName>
        <fullName evidence="7">Enoyl reductase (ER) domain-containing protein</fullName>
    </recommendedName>
</protein>
<dbReference type="SUPFAM" id="SSF51735">
    <property type="entry name" value="NAD(P)-binding Rossmann-fold domains"/>
    <property type="match status" value="1"/>
</dbReference>
<dbReference type="AlphaFoldDB" id="A0A7R7XXP2"/>
<dbReference type="Gene3D" id="3.40.50.720">
    <property type="entry name" value="NAD(P)-binding Rossmann-like Domain"/>
    <property type="match status" value="1"/>
</dbReference>
<evidence type="ECO:0000313" key="8">
    <source>
        <dbReference type="EMBL" id="BCS29610.1"/>
    </source>
</evidence>
<name>A0A7R7XXP2_9EURO</name>
<dbReference type="RefSeq" id="XP_041561796.1">
    <property type="nucleotide sequence ID" value="XM_041696136.1"/>
</dbReference>
<dbReference type="InterPro" id="IPR011032">
    <property type="entry name" value="GroES-like_sf"/>
</dbReference>
<keyword evidence="3 6" id="KW-0479">Metal-binding</keyword>
<keyword evidence="9" id="KW-1185">Reference proteome</keyword>
<evidence type="ECO:0000256" key="6">
    <source>
        <dbReference type="RuleBase" id="RU361277"/>
    </source>
</evidence>
<evidence type="ECO:0000256" key="4">
    <source>
        <dbReference type="ARBA" id="ARBA00022833"/>
    </source>
</evidence>
<dbReference type="Pfam" id="PF08240">
    <property type="entry name" value="ADH_N"/>
    <property type="match status" value="1"/>
</dbReference>
<comment type="cofactor">
    <cofactor evidence="1 6">
        <name>Zn(2+)</name>
        <dbReference type="ChEBI" id="CHEBI:29105"/>
    </cofactor>
</comment>
<organism evidence="8 9">
    <name type="scientific">Aspergillus puulaauensis</name>
    <dbReference type="NCBI Taxonomy" id="1220207"/>
    <lineage>
        <taxon>Eukaryota</taxon>
        <taxon>Fungi</taxon>
        <taxon>Dikarya</taxon>
        <taxon>Ascomycota</taxon>
        <taxon>Pezizomycotina</taxon>
        <taxon>Eurotiomycetes</taxon>
        <taxon>Eurotiomycetidae</taxon>
        <taxon>Eurotiales</taxon>
        <taxon>Aspergillaceae</taxon>
        <taxon>Aspergillus</taxon>
    </lineage>
</organism>
<dbReference type="InterPro" id="IPR036291">
    <property type="entry name" value="NAD(P)-bd_dom_sf"/>
</dbReference>
<gene>
    <name evidence="8" type="ORF">APUU_71180A</name>
</gene>
<dbReference type="Gene3D" id="3.90.180.10">
    <property type="entry name" value="Medium-chain alcohol dehydrogenases, catalytic domain"/>
    <property type="match status" value="1"/>
</dbReference>
<reference evidence="8" key="2">
    <citation type="submission" date="2021-02" db="EMBL/GenBank/DDBJ databases">
        <title>Aspergillus puulaauensis MK2 genome sequence.</title>
        <authorList>
            <person name="Futagami T."/>
            <person name="Mori K."/>
            <person name="Kadooka C."/>
            <person name="Tanaka T."/>
        </authorList>
    </citation>
    <scope>NUCLEOTIDE SEQUENCE</scope>
    <source>
        <strain evidence="8">MK2</strain>
    </source>
</reference>
<dbReference type="FunFam" id="3.40.50.720:FF:000003">
    <property type="entry name" value="S-(hydroxymethyl)glutathione dehydrogenase"/>
    <property type="match status" value="1"/>
</dbReference>
<reference evidence="8" key="1">
    <citation type="submission" date="2021-01" db="EMBL/GenBank/DDBJ databases">
        <authorList>
            <consortium name="Aspergillus puulaauensis MK2 genome sequencing consortium"/>
            <person name="Kazuki M."/>
            <person name="Futagami T."/>
        </authorList>
    </citation>
    <scope>NUCLEOTIDE SEQUENCE</scope>
    <source>
        <strain evidence="8">MK2</strain>
    </source>
</reference>
<dbReference type="GO" id="GO:0008270">
    <property type="term" value="F:zinc ion binding"/>
    <property type="evidence" value="ECO:0007669"/>
    <property type="project" value="InterPro"/>
</dbReference>
<proteinExistence type="inferred from homology"/>
<dbReference type="CDD" id="cd08278">
    <property type="entry name" value="benzyl_alcohol_DH"/>
    <property type="match status" value="1"/>
</dbReference>
<dbReference type="PROSITE" id="PS00059">
    <property type="entry name" value="ADH_ZINC"/>
    <property type="match status" value="1"/>
</dbReference>
<dbReference type="KEGG" id="apuu:APUU_71180A"/>
<evidence type="ECO:0000313" key="9">
    <source>
        <dbReference type="Proteomes" id="UP000654913"/>
    </source>
</evidence>
<evidence type="ECO:0000256" key="3">
    <source>
        <dbReference type="ARBA" id="ARBA00022723"/>
    </source>
</evidence>
<evidence type="ECO:0000256" key="5">
    <source>
        <dbReference type="ARBA" id="ARBA00023002"/>
    </source>
</evidence>
<dbReference type="SUPFAM" id="SSF50129">
    <property type="entry name" value="GroES-like"/>
    <property type="match status" value="1"/>
</dbReference>
<keyword evidence="4 6" id="KW-0862">Zinc</keyword>
<evidence type="ECO:0000259" key="7">
    <source>
        <dbReference type="SMART" id="SM00829"/>
    </source>
</evidence>
<dbReference type="InterPro" id="IPR013149">
    <property type="entry name" value="ADH-like_C"/>
</dbReference>
<dbReference type="InterPro" id="IPR020843">
    <property type="entry name" value="ER"/>
</dbReference>
<dbReference type="PANTHER" id="PTHR43350">
    <property type="entry name" value="NAD-DEPENDENT ALCOHOL DEHYDROGENASE"/>
    <property type="match status" value="1"/>
</dbReference>
<dbReference type="GeneID" id="64979607"/>
<dbReference type="OrthoDB" id="1560166at2759"/>
<dbReference type="SMART" id="SM00829">
    <property type="entry name" value="PKS_ER"/>
    <property type="match status" value="1"/>
</dbReference>
<dbReference type="GO" id="GO:0016491">
    <property type="term" value="F:oxidoreductase activity"/>
    <property type="evidence" value="ECO:0007669"/>
    <property type="project" value="UniProtKB-KW"/>
</dbReference>
<sequence>MTKTNSTRALVAHEPSNGQLNWKLEDVNLRELQPNELLVRIVAVGVCHTDLVFGMWPPDQIPYPKVLGHEGSGIVLQAGADVRSASTGDPVLLSFQCCNACKNCAASHPSFCDQFGLLNYGGDGSSYTTSENKELRGAFFGQSSFAQVAIVKESSVVNVSGSIESEEELKIFAPMGCGFQTGMGTVENVADAGEDDAVVVLGLGGVGLLSIVAAKLKGCKAIIGIDRLPERLELAKELGATGVINTLDKDVDIAERLAELTNGEGASVTIDTTGNLDLIRQAVQWTTNRGQIILVGVPAPDAQLDVHLIQFMQTGKIIRGSIEGDATPSKYIPKMIKWYRERKLPIEKLIKLYPMDKFQEALADMKTGATVKPVLVW</sequence>
<dbReference type="InterPro" id="IPR002328">
    <property type="entry name" value="ADH_Zn_CS"/>
</dbReference>
<dbReference type="InterPro" id="IPR013154">
    <property type="entry name" value="ADH-like_N"/>
</dbReference>
<dbReference type="Proteomes" id="UP000654913">
    <property type="component" value="Chromosome 7"/>
</dbReference>
<feature type="domain" description="Enoyl reductase (ER)" evidence="7">
    <location>
        <begin position="18"/>
        <end position="375"/>
    </location>
</feature>
<dbReference type="PANTHER" id="PTHR43350:SF2">
    <property type="entry name" value="GROES-LIKE ZINC-BINDING ALCOHOL DEHYDROGENASE FAMILY PROTEIN"/>
    <property type="match status" value="1"/>
</dbReference>
<comment type="similarity">
    <text evidence="2 6">Belongs to the zinc-containing alcohol dehydrogenase family.</text>
</comment>
<dbReference type="EMBL" id="AP024449">
    <property type="protein sequence ID" value="BCS29610.1"/>
    <property type="molecule type" value="Genomic_DNA"/>
</dbReference>
<evidence type="ECO:0000256" key="2">
    <source>
        <dbReference type="ARBA" id="ARBA00008072"/>
    </source>
</evidence>
<keyword evidence="5" id="KW-0560">Oxidoreductase</keyword>
<accession>A0A7R7XXP2</accession>
<evidence type="ECO:0000256" key="1">
    <source>
        <dbReference type="ARBA" id="ARBA00001947"/>
    </source>
</evidence>